<sequence length="263" mass="27519">MIPRYVWLLAILAPYVFADVRFTMPEAGGTIKAGGSLKIEWEDSGETPALDTLLSYQLFLCAGGNEAGTYIPVKTLVPTGQFSAGNTASSTVEVGLGESVENAYFIKMISTAPGGSVVNYSPRFSISGMTGTFPATVTAGLATVAGTDGPATENNIQSNQQGGGNAPGVDGDYGITYTMQTGAMRFAPMPKNPPTKITAGKNPKPIYPTSAVQFAATKMAIPTQKTTVTQSFTFSVESAENTVAAAAQPTDGAMQKFLNRWKD</sequence>
<evidence type="ECO:0000259" key="4">
    <source>
        <dbReference type="Pfam" id="PF10342"/>
    </source>
</evidence>
<feature type="domain" description="Yeast cell wall synthesis Kre9/Knh1 C-terminal" evidence="3">
    <location>
        <begin position="173"/>
        <end position="254"/>
    </location>
</feature>
<organism evidence="5 6">
    <name type="scientific">Endocarpon pusillum</name>
    <dbReference type="NCBI Taxonomy" id="364733"/>
    <lineage>
        <taxon>Eukaryota</taxon>
        <taxon>Fungi</taxon>
        <taxon>Dikarya</taxon>
        <taxon>Ascomycota</taxon>
        <taxon>Pezizomycotina</taxon>
        <taxon>Eurotiomycetes</taxon>
        <taxon>Chaetothyriomycetidae</taxon>
        <taxon>Verrucariales</taxon>
        <taxon>Verrucariaceae</taxon>
        <taxon>Endocarpon</taxon>
    </lineage>
</organism>
<feature type="signal peptide" evidence="2">
    <location>
        <begin position="1"/>
        <end position="18"/>
    </location>
</feature>
<feature type="chain" id="PRO_5034167489" evidence="2">
    <location>
        <begin position="19"/>
        <end position="263"/>
    </location>
</feature>
<dbReference type="InterPro" id="IPR008659">
    <property type="entry name" value="Kre9/Knh1_C"/>
</dbReference>
<evidence type="ECO:0000313" key="6">
    <source>
        <dbReference type="Proteomes" id="UP000606974"/>
    </source>
</evidence>
<dbReference type="PANTHER" id="PTHR28154:SF1">
    <property type="entry name" value="CELL WALL SYNTHESIS PROTEIN KNH1-RELATED"/>
    <property type="match status" value="1"/>
</dbReference>
<protein>
    <submittedName>
        <fullName evidence="5">Uncharacterized protein</fullName>
    </submittedName>
</protein>
<feature type="domain" description="Yeast cell wall synthesis Kre9/Knh1-like N-terminal" evidence="4">
    <location>
        <begin position="25"/>
        <end position="126"/>
    </location>
</feature>
<dbReference type="Proteomes" id="UP000606974">
    <property type="component" value="Unassembled WGS sequence"/>
</dbReference>
<dbReference type="Pfam" id="PF10342">
    <property type="entry name" value="Kre9_KNH"/>
    <property type="match status" value="1"/>
</dbReference>
<dbReference type="GO" id="GO:0006078">
    <property type="term" value="P:(1-&gt;6)-beta-D-glucan biosynthetic process"/>
    <property type="evidence" value="ECO:0007669"/>
    <property type="project" value="InterPro"/>
</dbReference>
<dbReference type="EMBL" id="JAACFV010000101">
    <property type="protein sequence ID" value="KAF7505754.1"/>
    <property type="molecule type" value="Genomic_DNA"/>
</dbReference>
<dbReference type="InterPro" id="IPR018466">
    <property type="entry name" value="Kre9/Knh1-like_N"/>
</dbReference>
<name>A0A8H7ACX2_9EURO</name>
<evidence type="ECO:0000256" key="2">
    <source>
        <dbReference type="SAM" id="SignalP"/>
    </source>
</evidence>
<proteinExistence type="predicted"/>
<keyword evidence="6" id="KW-1185">Reference proteome</keyword>
<dbReference type="GO" id="GO:0005576">
    <property type="term" value="C:extracellular region"/>
    <property type="evidence" value="ECO:0007669"/>
    <property type="project" value="TreeGrafter"/>
</dbReference>
<reference evidence="5" key="1">
    <citation type="submission" date="2020-02" db="EMBL/GenBank/DDBJ databases">
        <authorList>
            <person name="Palmer J.M."/>
        </authorList>
    </citation>
    <scope>NUCLEOTIDE SEQUENCE</scope>
    <source>
        <strain evidence="5">EPUS1.4</strain>
        <tissue evidence="5">Thallus</tissue>
    </source>
</reference>
<keyword evidence="1 2" id="KW-0732">Signal</keyword>
<dbReference type="AlphaFoldDB" id="A0A8H7ACX2"/>
<evidence type="ECO:0000313" key="5">
    <source>
        <dbReference type="EMBL" id="KAF7505754.1"/>
    </source>
</evidence>
<evidence type="ECO:0000259" key="3">
    <source>
        <dbReference type="Pfam" id="PF05390"/>
    </source>
</evidence>
<comment type="caution">
    <text evidence="5">The sequence shown here is derived from an EMBL/GenBank/DDBJ whole genome shotgun (WGS) entry which is preliminary data.</text>
</comment>
<dbReference type="PANTHER" id="PTHR28154">
    <property type="entry name" value="CELL WALL SYNTHESIS PROTEIN KNH1-RELATED"/>
    <property type="match status" value="1"/>
</dbReference>
<evidence type="ECO:0000256" key="1">
    <source>
        <dbReference type="ARBA" id="ARBA00022729"/>
    </source>
</evidence>
<dbReference type="InterPro" id="IPR045328">
    <property type="entry name" value="Kre9/Knh1"/>
</dbReference>
<dbReference type="OrthoDB" id="2432613at2759"/>
<gene>
    <name evidence="5" type="ORF">GJ744_000425</name>
</gene>
<dbReference type="GO" id="GO:0031505">
    <property type="term" value="P:fungal-type cell wall organization"/>
    <property type="evidence" value="ECO:0007669"/>
    <property type="project" value="TreeGrafter"/>
</dbReference>
<accession>A0A8H7ACX2</accession>
<dbReference type="GO" id="GO:0042546">
    <property type="term" value="P:cell wall biogenesis"/>
    <property type="evidence" value="ECO:0007669"/>
    <property type="project" value="InterPro"/>
</dbReference>
<dbReference type="Pfam" id="PF05390">
    <property type="entry name" value="Kre9_KNH1_C"/>
    <property type="match status" value="1"/>
</dbReference>